<evidence type="ECO:0000256" key="4">
    <source>
        <dbReference type="ARBA" id="ARBA00022692"/>
    </source>
</evidence>
<accession>A0A317PQK7</accession>
<dbReference type="InterPro" id="IPR000515">
    <property type="entry name" value="MetI-like"/>
</dbReference>
<dbReference type="SUPFAM" id="SSF161098">
    <property type="entry name" value="MetI-like"/>
    <property type="match status" value="2"/>
</dbReference>
<feature type="transmembrane region" description="Helical" evidence="7">
    <location>
        <begin position="490"/>
        <end position="511"/>
    </location>
</feature>
<dbReference type="PANTHER" id="PTHR47737">
    <property type="entry name" value="GLYCINE BETAINE/PROLINE BETAINE TRANSPORT SYSTEM PERMEASE PROTEIN PROW"/>
    <property type="match status" value="1"/>
</dbReference>
<feature type="transmembrane region" description="Helical" evidence="7">
    <location>
        <begin position="163"/>
        <end position="190"/>
    </location>
</feature>
<feature type="transmembrane region" description="Helical" evidence="7">
    <location>
        <begin position="531"/>
        <end position="561"/>
    </location>
</feature>
<evidence type="ECO:0000256" key="2">
    <source>
        <dbReference type="ARBA" id="ARBA00022448"/>
    </source>
</evidence>
<evidence type="ECO:0000256" key="1">
    <source>
        <dbReference type="ARBA" id="ARBA00004651"/>
    </source>
</evidence>
<feature type="transmembrane region" description="Helical" evidence="7">
    <location>
        <begin position="647"/>
        <end position="665"/>
    </location>
</feature>
<dbReference type="PROSITE" id="PS50928">
    <property type="entry name" value="ABC_TM1"/>
    <property type="match status" value="2"/>
</dbReference>
<feature type="domain" description="ABC transmembrane type-1" evidence="8">
    <location>
        <begin position="116"/>
        <end position="296"/>
    </location>
</feature>
<dbReference type="Proteomes" id="UP000246352">
    <property type="component" value="Unassembled WGS sequence"/>
</dbReference>
<feature type="transmembrane region" description="Helical" evidence="7">
    <location>
        <begin position="120"/>
        <end position="143"/>
    </location>
</feature>
<dbReference type="EMBL" id="QGTR01000001">
    <property type="protein sequence ID" value="PWW03778.1"/>
    <property type="molecule type" value="Genomic_DNA"/>
</dbReference>
<dbReference type="GO" id="GO:0005275">
    <property type="term" value="F:amine transmembrane transporter activity"/>
    <property type="evidence" value="ECO:0007669"/>
    <property type="project" value="TreeGrafter"/>
</dbReference>
<gene>
    <name evidence="9" type="ORF">DFR52_101466</name>
</gene>
<feature type="transmembrane region" description="Helical" evidence="7">
    <location>
        <begin position="607"/>
        <end position="627"/>
    </location>
</feature>
<feature type="transmembrane region" description="Helical" evidence="7">
    <location>
        <begin position="430"/>
        <end position="457"/>
    </location>
</feature>
<dbReference type="InterPro" id="IPR035906">
    <property type="entry name" value="MetI-like_sf"/>
</dbReference>
<dbReference type="GO" id="GO:0015226">
    <property type="term" value="F:carnitine transmembrane transporter activity"/>
    <property type="evidence" value="ECO:0007669"/>
    <property type="project" value="TreeGrafter"/>
</dbReference>
<feature type="transmembrane region" description="Helical" evidence="7">
    <location>
        <begin position="235"/>
        <end position="255"/>
    </location>
</feature>
<feature type="transmembrane region" description="Helical" evidence="7">
    <location>
        <begin position="463"/>
        <end position="483"/>
    </location>
</feature>
<feature type="transmembrane region" description="Helical" evidence="7">
    <location>
        <begin position="94"/>
        <end position="113"/>
    </location>
</feature>
<dbReference type="GO" id="GO:0015871">
    <property type="term" value="P:choline transport"/>
    <property type="evidence" value="ECO:0007669"/>
    <property type="project" value="TreeGrafter"/>
</dbReference>
<protein>
    <submittedName>
        <fullName evidence="9">Glycine betaine/proline transport system permease protein</fullName>
    </submittedName>
</protein>
<keyword evidence="6 7" id="KW-0472">Membrane</keyword>
<feature type="transmembrane region" description="Helical" evidence="7">
    <location>
        <begin position="275"/>
        <end position="292"/>
    </location>
</feature>
<evidence type="ECO:0000256" key="6">
    <source>
        <dbReference type="ARBA" id="ARBA00023136"/>
    </source>
</evidence>
<dbReference type="AlphaFoldDB" id="A0A317PQK7"/>
<proteinExistence type="inferred from homology"/>
<keyword evidence="3" id="KW-1003">Cell membrane</keyword>
<organism evidence="9 10">
    <name type="scientific">Hoeflea marina</name>
    <dbReference type="NCBI Taxonomy" id="274592"/>
    <lineage>
        <taxon>Bacteria</taxon>
        <taxon>Pseudomonadati</taxon>
        <taxon>Pseudomonadota</taxon>
        <taxon>Alphaproteobacteria</taxon>
        <taxon>Hyphomicrobiales</taxon>
        <taxon>Rhizobiaceae</taxon>
        <taxon>Hoeflea</taxon>
    </lineage>
</organism>
<comment type="caution">
    <text evidence="9">The sequence shown here is derived from an EMBL/GenBank/DDBJ whole genome shotgun (WGS) entry which is preliminary data.</text>
</comment>
<evidence type="ECO:0000313" key="10">
    <source>
        <dbReference type="Proteomes" id="UP000246352"/>
    </source>
</evidence>
<evidence type="ECO:0000256" key="5">
    <source>
        <dbReference type="ARBA" id="ARBA00022989"/>
    </source>
</evidence>
<evidence type="ECO:0000256" key="3">
    <source>
        <dbReference type="ARBA" id="ARBA00022475"/>
    </source>
</evidence>
<keyword evidence="2 7" id="KW-0813">Transport</keyword>
<feature type="transmembrane region" description="Helical" evidence="7">
    <location>
        <begin position="312"/>
        <end position="331"/>
    </location>
</feature>
<keyword evidence="5 7" id="KW-1133">Transmembrane helix</keyword>
<evidence type="ECO:0000256" key="7">
    <source>
        <dbReference type="RuleBase" id="RU363032"/>
    </source>
</evidence>
<dbReference type="PANTHER" id="PTHR47737:SF1">
    <property type="entry name" value="GLYCINE BETAINE_PROLINE BETAINE TRANSPORT SYSTEM PERMEASE PROTEIN PROW"/>
    <property type="match status" value="1"/>
</dbReference>
<dbReference type="GO" id="GO:0043190">
    <property type="term" value="C:ATP-binding cassette (ABC) transporter complex"/>
    <property type="evidence" value="ECO:0007669"/>
    <property type="project" value="TreeGrafter"/>
</dbReference>
<keyword evidence="10" id="KW-1185">Reference proteome</keyword>
<sequence>MPAGMLLVAFALVCVLLSARYPWLVRFPAAAELPVAAAFNMALSAFEARTESAFKLVSRLLTSPMSMVRTALQLTPWSMVVLGFVAMAWRAGGIGFAAFVGASLLYVLGIGLWEQTMNSLALVILSVPISIIIGFGIGYLAFASKRAERLTNPLLDILQTVPAFAYLLPLLLLFGFGPVVGLIASIVFAFPAMVRNTMLGLRNVPSDILEAGEMAGATGRQLFWQVRIPSARYQLLVGVNQTTMAALSMVIIASIIGGTNDIGWTVLSAMRKADFGSSILAGIVIALLAMILDRLTAGFATRAKTHRSQKDIPFRAFAALVAAGLMVMYGASTRFDQLAAWPADWIADPSESLNRGIEALVLFTRPVLDAVKTGMLFFVMLPLKIGLQKVVGPASWGFQPGIWHVVGYVALAVSAASFALLKGRDVAASAILLVAILFYVGLTGLPWPVMVAVVLALGYRLGGLRLVAISGFALGFLLLTGSWQKAMLSVYLGSLAVILSFAIGSALGVLASENETFSRLMRPVNDTMQTMPQFVLLIPVVMLFAIGDFTALIAIIFYAYVPAFRYAEAGLRQVDGRVVEAATSLGTTRLQRLVHVKLPLAIPNLMLGLNQTIVYGIGMLVIAALVGTSDLGQEVYIGLSAGNFGQGMVAGLGMAAIAMLADSFCKAWQRHYRTRIRNG</sequence>
<comment type="similarity">
    <text evidence="7">Belongs to the binding-protein-dependent transport system permease family.</text>
</comment>
<comment type="subcellular location">
    <subcellularLocation>
        <location evidence="1 7">Cell membrane</location>
        <topology evidence="1 7">Multi-pass membrane protein</topology>
    </subcellularLocation>
</comment>
<reference evidence="9 10" key="1">
    <citation type="submission" date="2018-05" db="EMBL/GenBank/DDBJ databases">
        <title>Genomic Encyclopedia of Type Strains, Phase IV (KMG-IV): sequencing the most valuable type-strain genomes for metagenomic binning, comparative biology and taxonomic classification.</title>
        <authorList>
            <person name="Goeker M."/>
        </authorList>
    </citation>
    <scope>NUCLEOTIDE SEQUENCE [LARGE SCALE GENOMIC DNA]</scope>
    <source>
        <strain evidence="9 10">DSM 16791</strain>
    </source>
</reference>
<evidence type="ECO:0000259" key="8">
    <source>
        <dbReference type="PROSITE" id="PS50928"/>
    </source>
</evidence>
<feature type="transmembrane region" description="Helical" evidence="7">
    <location>
        <begin position="401"/>
        <end position="421"/>
    </location>
</feature>
<feature type="domain" description="ABC transmembrane type-1" evidence="8">
    <location>
        <begin position="486"/>
        <end position="665"/>
    </location>
</feature>
<evidence type="ECO:0000313" key="9">
    <source>
        <dbReference type="EMBL" id="PWW03778.1"/>
    </source>
</evidence>
<dbReference type="Gene3D" id="1.10.3720.10">
    <property type="entry name" value="MetI-like"/>
    <property type="match status" value="2"/>
</dbReference>
<dbReference type="CDD" id="cd06261">
    <property type="entry name" value="TM_PBP2"/>
    <property type="match status" value="2"/>
</dbReference>
<dbReference type="GO" id="GO:0031460">
    <property type="term" value="P:glycine betaine transport"/>
    <property type="evidence" value="ECO:0007669"/>
    <property type="project" value="TreeGrafter"/>
</dbReference>
<keyword evidence="4 7" id="KW-0812">Transmembrane</keyword>
<name>A0A317PQK7_9HYPH</name>
<dbReference type="Pfam" id="PF00528">
    <property type="entry name" value="BPD_transp_1"/>
    <property type="match status" value="2"/>
</dbReference>